<name>A0ABD2MXP1_9CUCU</name>
<dbReference type="Proteomes" id="UP001516400">
    <property type="component" value="Unassembled WGS sequence"/>
</dbReference>
<keyword evidence="3" id="KW-1185">Reference proteome</keyword>
<accession>A0ABD2MXP1</accession>
<evidence type="ECO:0000256" key="1">
    <source>
        <dbReference type="SAM" id="MobiDB-lite"/>
    </source>
</evidence>
<evidence type="ECO:0000313" key="3">
    <source>
        <dbReference type="Proteomes" id="UP001516400"/>
    </source>
</evidence>
<gene>
    <name evidence="2" type="ORF">HHI36_021764</name>
</gene>
<feature type="compositionally biased region" description="Basic and acidic residues" evidence="1">
    <location>
        <begin position="65"/>
        <end position="85"/>
    </location>
</feature>
<sequence>MKVTKMKSEDSNKKTISIIGKMTEKSSVSLKSSEEKPKGTKNLFDSSDDDDDFLKSLASKKKNSKEHVDTRESISSVKNRESKLFDDDDDEDVFDTSSKVKREIRPSVMSKKTPKSSSLRKLENIEGEEDPLTALLK</sequence>
<protein>
    <submittedName>
        <fullName evidence="2">Uncharacterized protein</fullName>
    </submittedName>
</protein>
<dbReference type="AlphaFoldDB" id="A0ABD2MXP1"/>
<evidence type="ECO:0000313" key="2">
    <source>
        <dbReference type="EMBL" id="KAL3271273.1"/>
    </source>
</evidence>
<feature type="compositionally biased region" description="Basic and acidic residues" evidence="1">
    <location>
        <begin position="1"/>
        <end position="13"/>
    </location>
</feature>
<feature type="region of interest" description="Disordered" evidence="1">
    <location>
        <begin position="61"/>
        <end position="137"/>
    </location>
</feature>
<dbReference type="EMBL" id="JABFTP020000042">
    <property type="protein sequence ID" value="KAL3271273.1"/>
    <property type="molecule type" value="Genomic_DNA"/>
</dbReference>
<reference evidence="2 3" key="1">
    <citation type="journal article" date="2021" name="BMC Biol.">
        <title>Horizontally acquired antibacterial genes associated with adaptive radiation of ladybird beetles.</title>
        <authorList>
            <person name="Li H.S."/>
            <person name="Tang X.F."/>
            <person name="Huang Y.H."/>
            <person name="Xu Z.Y."/>
            <person name="Chen M.L."/>
            <person name="Du X.Y."/>
            <person name="Qiu B.Y."/>
            <person name="Chen P.T."/>
            <person name="Zhang W."/>
            <person name="Slipinski A."/>
            <person name="Escalona H.E."/>
            <person name="Waterhouse R.M."/>
            <person name="Zwick A."/>
            <person name="Pang H."/>
        </authorList>
    </citation>
    <scope>NUCLEOTIDE SEQUENCE [LARGE SCALE GENOMIC DNA]</scope>
    <source>
        <strain evidence="2">SYSU2018</strain>
    </source>
</reference>
<feature type="region of interest" description="Disordered" evidence="1">
    <location>
        <begin position="1"/>
        <end position="49"/>
    </location>
</feature>
<organism evidence="2 3">
    <name type="scientific">Cryptolaemus montrouzieri</name>
    <dbReference type="NCBI Taxonomy" id="559131"/>
    <lineage>
        <taxon>Eukaryota</taxon>
        <taxon>Metazoa</taxon>
        <taxon>Ecdysozoa</taxon>
        <taxon>Arthropoda</taxon>
        <taxon>Hexapoda</taxon>
        <taxon>Insecta</taxon>
        <taxon>Pterygota</taxon>
        <taxon>Neoptera</taxon>
        <taxon>Endopterygota</taxon>
        <taxon>Coleoptera</taxon>
        <taxon>Polyphaga</taxon>
        <taxon>Cucujiformia</taxon>
        <taxon>Coccinelloidea</taxon>
        <taxon>Coccinellidae</taxon>
        <taxon>Scymninae</taxon>
        <taxon>Scymnini</taxon>
        <taxon>Cryptolaemus</taxon>
    </lineage>
</organism>
<proteinExistence type="predicted"/>
<comment type="caution">
    <text evidence="2">The sequence shown here is derived from an EMBL/GenBank/DDBJ whole genome shotgun (WGS) entry which is preliminary data.</text>
</comment>